<accession>A0ABQ9M0L7</accession>
<protein>
    <recommendedName>
        <fullName evidence="3">Endonuclease/exonuclease/phosphatase domain-containing protein</fullName>
    </recommendedName>
</protein>
<dbReference type="PANTHER" id="PTHR33710">
    <property type="entry name" value="BNAC02G09200D PROTEIN"/>
    <property type="match status" value="1"/>
</dbReference>
<sequence>MICLSWKGRGLGNLHAVYVLKELILSKKPNIIFLCEIIVHSNKIEEIKVYVRCDCCFSLDHLGRNGGLTVLWKCISLVTITTFASNYIDMLNSSLNNVALRLTRFYGYPKRGRRHDSWYLLTHLASSSSLPMACIVDFNDLLNIDDKRGGNPHLDYLLKGLKETIDTSHLIDLPLYGHNKWVRECLDRVLVTSSWLDMFANCKLINLYASMSDHSPIFLKTDCDHWSGQVRRFKFENFWLSHSSIHDVVRSS</sequence>
<keyword evidence="2" id="KW-1185">Reference proteome</keyword>
<evidence type="ECO:0008006" key="3">
    <source>
        <dbReference type="Google" id="ProtNLM"/>
    </source>
</evidence>
<gene>
    <name evidence="1" type="ORF">P3X46_016912</name>
</gene>
<name>A0ABQ9M0L7_HEVBR</name>
<organism evidence="1 2">
    <name type="scientific">Hevea brasiliensis</name>
    <name type="common">Para rubber tree</name>
    <name type="synonym">Siphonia brasiliensis</name>
    <dbReference type="NCBI Taxonomy" id="3981"/>
    <lineage>
        <taxon>Eukaryota</taxon>
        <taxon>Viridiplantae</taxon>
        <taxon>Streptophyta</taxon>
        <taxon>Embryophyta</taxon>
        <taxon>Tracheophyta</taxon>
        <taxon>Spermatophyta</taxon>
        <taxon>Magnoliopsida</taxon>
        <taxon>eudicotyledons</taxon>
        <taxon>Gunneridae</taxon>
        <taxon>Pentapetalae</taxon>
        <taxon>rosids</taxon>
        <taxon>fabids</taxon>
        <taxon>Malpighiales</taxon>
        <taxon>Euphorbiaceae</taxon>
        <taxon>Crotonoideae</taxon>
        <taxon>Micrandreae</taxon>
        <taxon>Hevea</taxon>
    </lineage>
</organism>
<proteinExistence type="predicted"/>
<evidence type="ECO:0000313" key="1">
    <source>
        <dbReference type="EMBL" id="KAJ9173812.1"/>
    </source>
</evidence>
<dbReference type="Proteomes" id="UP001174677">
    <property type="component" value="Chromosome 9"/>
</dbReference>
<comment type="caution">
    <text evidence="1">The sequence shown here is derived from an EMBL/GenBank/DDBJ whole genome shotgun (WGS) entry which is preliminary data.</text>
</comment>
<dbReference type="Gene3D" id="3.60.10.10">
    <property type="entry name" value="Endonuclease/exonuclease/phosphatase"/>
    <property type="match status" value="1"/>
</dbReference>
<dbReference type="EMBL" id="JARPOI010000009">
    <property type="protein sequence ID" value="KAJ9173812.1"/>
    <property type="molecule type" value="Genomic_DNA"/>
</dbReference>
<dbReference type="PANTHER" id="PTHR33710:SF64">
    <property type="entry name" value="ENDONUCLEASE_EXONUCLEASE_PHOSPHATASE DOMAIN-CONTAINING PROTEIN"/>
    <property type="match status" value="1"/>
</dbReference>
<dbReference type="InterPro" id="IPR036691">
    <property type="entry name" value="Endo/exonu/phosph_ase_sf"/>
</dbReference>
<dbReference type="SUPFAM" id="SSF56219">
    <property type="entry name" value="DNase I-like"/>
    <property type="match status" value="1"/>
</dbReference>
<evidence type="ECO:0000313" key="2">
    <source>
        <dbReference type="Proteomes" id="UP001174677"/>
    </source>
</evidence>
<reference evidence="1" key="1">
    <citation type="journal article" date="2023" name="Plant Biotechnol. J.">
        <title>Chromosome-level wild Hevea brasiliensis genome provides new tools for genomic-assisted breeding and valuable loci to elevate rubber yield.</title>
        <authorList>
            <person name="Cheng H."/>
            <person name="Song X."/>
            <person name="Hu Y."/>
            <person name="Wu T."/>
            <person name="Yang Q."/>
            <person name="An Z."/>
            <person name="Feng S."/>
            <person name="Deng Z."/>
            <person name="Wu W."/>
            <person name="Zeng X."/>
            <person name="Tu M."/>
            <person name="Wang X."/>
            <person name="Huang H."/>
        </authorList>
    </citation>
    <scope>NUCLEOTIDE SEQUENCE</scope>
    <source>
        <strain evidence="1">MT/VB/25A 57/8</strain>
    </source>
</reference>